<accession>A0ABY9E5A3</accession>
<keyword evidence="2" id="KW-1185">Reference proteome</keyword>
<gene>
    <name evidence="1" type="ORF">TPLL2_0162a</name>
</gene>
<evidence type="ECO:0000313" key="1">
    <source>
        <dbReference type="EMBL" id="WKC72051.1"/>
    </source>
</evidence>
<name>A0ABY9E5A3_9SPIR</name>
<evidence type="ECO:0000313" key="2">
    <source>
        <dbReference type="Proteomes" id="UP001321460"/>
    </source>
</evidence>
<dbReference type="Proteomes" id="UP001321460">
    <property type="component" value="Chromosome"/>
</dbReference>
<dbReference type="EMBL" id="CP097901">
    <property type="protein sequence ID" value="WKC72051.1"/>
    <property type="molecule type" value="Genomic_DNA"/>
</dbReference>
<proteinExistence type="predicted"/>
<organism evidence="1 2">
    <name type="scientific">Treponema paraluiscuniculi</name>
    <dbReference type="NCBI Taxonomy" id="53435"/>
    <lineage>
        <taxon>Bacteria</taxon>
        <taxon>Pseudomonadati</taxon>
        <taxon>Spirochaetota</taxon>
        <taxon>Spirochaetia</taxon>
        <taxon>Spirochaetales</taxon>
        <taxon>Treponemataceae</taxon>
        <taxon>Treponema</taxon>
    </lineage>
</organism>
<sequence length="42" mass="4801">MHQSSGSRRKRQFFSTLSGKENGTLARSLSSYMIKKHLIFLA</sequence>
<reference evidence="1 2" key="1">
    <citation type="submission" date="2022-05" db="EMBL/GenBank/DDBJ databases">
        <title>Treponema leporis L2 test.</title>
        <authorList>
            <person name="Cejkova D."/>
        </authorList>
    </citation>
    <scope>NUCLEOTIDE SEQUENCE [LARGE SCALE GENOMIC DNA]</scope>
    <source>
        <strain evidence="1 2">L2</strain>
    </source>
</reference>
<protein>
    <submittedName>
        <fullName evidence="1">Uncharacterized protein</fullName>
    </submittedName>
</protein>